<dbReference type="Proteomes" id="UP000434036">
    <property type="component" value="Unassembled WGS sequence"/>
</dbReference>
<evidence type="ECO:0000256" key="1">
    <source>
        <dbReference type="PIRNR" id="PIRNR006615"/>
    </source>
</evidence>
<keyword evidence="2" id="KW-0862">Zinc</keyword>
<sequence>MNTNDYVKFYQDYEEMCAAYQLANSIIYFDKTTIAPKAGAAMRNKLTSILEGESFSYMTDPKNLEKLEAMLKLDDLDDITKESVRQRLRLLRDIRIIPKAEYVAYQNLIADSSVAWEEAKQKKDYAIFEPYLKKTIQALKKLLSYRAENGTPYDMLLDDYEPGMNIKKYDAFFAKIKQELLPFIQKIGKEGKQIDDSAMHQHFDAEKQAAFIEVVKEYLHFDASKCYMGVSMHPYTMKVGPGDTRLTTAYDEDFITSSIFSIIHEYGHALYGMQVDSEYDNTHVLGENMSMGIHESQSRMLENYIGRNRSFWVNNYPALQELFPQELGKVDLDSFMKQINISHPSLIRTDADELTYPIHILIRYELEKAIFNEDMPLDHLDQIWADKYEEYLGIRPANPAEGILQDMHWGSGQIGYFPTYALGSAFSAQFYHQMMKDLDVDSLLAQNHFEVIAKWLHDNIHKYGSYLPSEEILKRVTGEPFNPQYYIDYLIQKYSSIYQV</sequence>
<reference evidence="4 5" key="2">
    <citation type="submission" date="2020-01" db="EMBL/GenBank/DDBJ databases">
        <title>Clostridiaceae sp. nov. isolated from the gut of human by culturomics.</title>
        <authorList>
            <person name="Chang Y."/>
        </authorList>
    </citation>
    <scope>NUCLEOTIDE SEQUENCE [LARGE SCALE GENOMIC DNA]</scope>
    <source>
        <strain evidence="4 5">DONG20-135</strain>
    </source>
</reference>
<protein>
    <recommendedName>
        <fullName evidence="1">Metal-dependent carboxypeptidase</fullName>
        <ecNumber evidence="1">3.4.17.19</ecNumber>
    </recommendedName>
</protein>
<keyword evidence="1 4" id="KW-0121">Carboxypeptidase</keyword>
<dbReference type="CDD" id="cd06460">
    <property type="entry name" value="M32_Taq"/>
    <property type="match status" value="1"/>
</dbReference>
<feature type="binding site" evidence="2">
    <location>
        <position position="264"/>
    </location>
    <ligand>
        <name>Zn(2+)</name>
        <dbReference type="ChEBI" id="CHEBI:29105"/>
        <note>catalytic</note>
    </ligand>
</feature>
<proteinExistence type="inferred from homology"/>
<dbReference type="InterPro" id="IPR001333">
    <property type="entry name" value="Peptidase_M32_Taq"/>
</dbReference>
<organism evidence="4 5">
    <name type="scientific">Copranaerobaculum intestinale</name>
    <dbReference type="NCBI Taxonomy" id="2692629"/>
    <lineage>
        <taxon>Bacteria</taxon>
        <taxon>Bacillati</taxon>
        <taxon>Bacillota</taxon>
        <taxon>Erysipelotrichia</taxon>
        <taxon>Erysipelotrichales</taxon>
        <taxon>Erysipelotrichaceae</taxon>
        <taxon>Copranaerobaculum</taxon>
    </lineage>
</organism>
<dbReference type="SUPFAM" id="SSF55486">
    <property type="entry name" value="Metalloproteases ('zincins'), catalytic domain"/>
    <property type="match status" value="1"/>
</dbReference>
<dbReference type="AlphaFoldDB" id="A0A6N8U8U6"/>
<evidence type="ECO:0000313" key="5">
    <source>
        <dbReference type="Proteomes" id="UP000434036"/>
    </source>
</evidence>
<feature type="binding site" evidence="2">
    <location>
        <position position="295"/>
    </location>
    <ligand>
        <name>Zn(2+)</name>
        <dbReference type="ChEBI" id="CHEBI:29105"/>
        <note>catalytic</note>
    </ligand>
</feature>
<dbReference type="PRINTS" id="PR00998">
    <property type="entry name" value="CRBOXYPTASET"/>
</dbReference>
<evidence type="ECO:0000256" key="3">
    <source>
        <dbReference type="PIRSR" id="PIRSR006615-2"/>
    </source>
</evidence>
<keyword evidence="1" id="KW-0482">Metalloprotease</keyword>
<comment type="cofactor">
    <cofactor evidence="2">
        <name>Zn(2+)</name>
        <dbReference type="ChEBI" id="CHEBI:29105"/>
    </cofactor>
    <text evidence="2">Binds 1 zinc ion per subunit.</text>
</comment>
<dbReference type="Gene3D" id="1.10.1370.30">
    <property type="match status" value="1"/>
</dbReference>
<keyword evidence="1 2" id="KW-0479">Metal-binding</keyword>
<dbReference type="PROSITE" id="PS52034">
    <property type="entry name" value="PEPTIDASE_M32"/>
    <property type="match status" value="1"/>
</dbReference>
<dbReference type="GO" id="GO:0006508">
    <property type="term" value="P:proteolysis"/>
    <property type="evidence" value="ECO:0007669"/>
    <property type="project" value="UniProtKB-UniRule"/>
</dbReference>
<evidence type="ECO:0000256" key="2">
    <source>
        <dbReference type="PIRSR" id="PIRSR006615-1"/>
    </source>
</evidence>
<comment type="catalytic activity">
    <reaction evidence="1">
        <text>Release of a C-terminal amino acid with broad specificity, except for -Pro.</text>
        <dbReference type="EC" id="3.4.17.19"/>
    </reaction>
</comment>
<keyword evidence="1" id="KW-0378">Hydrolase</keyword>
<dbReference type="EC" id="3.4.17.19" evidence="1"/>
<comment type="similarity">
    <text evidence="1">Belongs to the peptidase M32 family.</text>
</comment>
<reference evidence="4 5" key="1">
    <citation type="submission" date="2019-12" db="EMBL/GenBank/DDBJ databases">
        <authorList>
            <person name="Yang R."/>
        </authorList>
    </citation>
    <scope>NUCLEOTIDE SEQUENCE [LARGE SCALE GENOMIC DNA]</scope>
    <source>
        <strain evidence="4 5">DONG20-135</strain>
    </source>
</reference>
<dbReference type="GO" id="GO:0004181">
    <property type="term" value="F:metallocarboxypeptidase activity"/>
    <property type="evidence" value="ECO:0007669"/>
    <property type="project" value="UniProtKB-UniRule"/>
</dbReference>
<feature type="binding site" evidence="2">
    <location>
        <position position="268"/>
    </location>
    <ligand>
        <name>Zn(2+)</name>
        <dbReference type="ChEBI" id="CHEBI:29105"/>
        <note>catalytic</note>
    </ligand>
</feature>
<accession>A0A6N8U8U6</accession>
<dbReference type="EMBL" id="WUUQ01000006">
    <property type="protein sequence ID" value="MXQ74342.1"/>
    <property type="molecule type" value="Genomic_DNA"/>
</dbReference>
<gene>
    <name evidence="4" type="ORF">GSF08_10445</name>
</gene>
<name>A0A6N8U8U6_9FIRM</name>
<keyword evidence="1" id="KW-0645">Protease</keyword>
<dbReference type="PIRSF" id="PIRSF006615">
    <property type="entry name" value="Zn_crbxpep_Taq"/>
    <property type="match status" value="1"/>
</dbReference>
<feature type="active site" description="Proton donor/acceptor" evidence="3">
    <location>
        <position position="265"/>
    </location>
</feature>
<keyword evidence="5" id="KW-1185">Reference proteome</keyword>
<dbReference type="PANTHER" id="PTHR34217:SF1">
    <property type="entry name" value="CARBOXYPEPTIDASE 1"/>
    <property type="match status" value="1"/>
</dbReference>
<dbReference type="GO" id="GO:0046872">
    <property type="term" value="F:metal ion binding"/>
    <property type="evidence" value="ECO:0007669"/>
    <property type="project" value="UniProtKB-KW"/>
</dbReference>
<dbReference type="Pfam" id="PF02074">
    <property type="entry name" value="Peptidase_M32"/>
    <property type="match status" value="1"/>
</dbReference>
<comment type="caution">
    <text evidence="4">The sequence shown here is derived from an EMBL/GenBank/DDBJ whole genome shotgun (WGS) entry which is preliminary data.</text>
</comment>
<comment type="function">
    <text evidence="1">Broad specificity carboxypetidase that releases amino acids sequentially from the C-terminus, including neutral, aromatic, polar and basic residues.</text>
</comment>
<evidence type="ECO:0000313" key="4">
    <source>
        <dbReference type="EMBL" id="MXQ74342.1"/>
    </source>
</evidence>
<dbReference type="PANTHER" id="PTHR34217">
    <property type="entry name" value="METAL-DEPENDENT CARBOXYPEPTIDASE"/>
    <property type="match status" value="1"/>
</dbReference>